<organism evidence="2 3">
    <name type="scientific">Pseudomonas putida</name>
    <name type="common">Arthrobacter siderocapsulatus</name>
    <dbReference type="NCBI Taxonomy" id="303"/>
    <lineage>
        <taxon>Bacteria</taxon>
        <taxon>Pseudomonadati</taxon>
        <taxon>Pseudomonadota</taxon>
        <taxon>Gammaproteobacteria</taxon>
        <taxon>Pseudomonadales</taxon>
        <taxon>Pseudomonadaceae</taxon>
        <taxon>Pseudomonas</taxon>
    </lineage>
</organism>
<evidence type="ECO:0000313" key="2">
    <source>
        <dbReference type="EMBL" id="QHW08387.1"/>
    </source>
</evidence>
<dbReference type="EMBL" id="CP026115">
    <property type="protein sequence ID" value="QHW08387.1"/>
    <property type="molecule type" value="Genomic_DNA"/>
</dbReference>
<dbReference type="AlphaFoldDB" id="A0A6I7ESD1"/>
<gene>
    <name evidence="2" type="ORF">C2H86_28480</name>
</gene>
<reference evidence="2 3" key="1">
    <citation type="submission" date="2020-02" db="EMBL/GenBank/DDBJ databases">
        <title>Pseudomonas Putida W5 Complete Genome Assembly.</title>
        <authorList>
            <person name="Yuan Z.-C."/>
            <person name="Shaw G.A."/>
            <person name="Cusano A.D."/>
            <person name="Caddey B.J."/>
            <person name="Weselowski B.J."/>
        </authorList>
    </citation>
    <scope>NUCLEOTIDE SEQUENCE [LARGE SCALE GENOMIC DNA]</scope>
    <source>
        <strain evidence="2 3">W5</strain>
    </source>
</reference>
<dbReference type="RefSeq" id="WP_159408938.1">
    <property type="nucleotide sequence ID" value="NZ_CP026115.2"/>
</dbReference>
<name>A0A6I7ESD1_PSEPU</name>
<feature type="region of interest" description="Disordered" evidence="1">
    <location>
        <begin position="257"/>
        <end position="280"/>
    </location>
</feature>
<evidence type="ECO:0000313" key="3">
    <source>
        <dbReference type="Proteomes" id="UP000464480"/>
    </source>
</evidence>
<proteinExistence type="predicted"/>
<evidence type="ECO:0000256" key="1">
    <source>
        <dbReference type="SAM" id="MobiDB-lite"/>
    </source>
</evidence>
<dbReference type="Proteomes" id="UP000464480">
    <property type="component" value="Chromosome"/>
</dbReference>
<accession>A0A6I7ESD1</accession>
<sequence>MDCVLLLGGGYFRVRWYMQLPQNTVLAKAQATETLPVRRAPSVDKAPQVEVLESDRMPENSELSSLSRQLSAAAQRAAIRDSQLSRSELSALAARLLEKLTGASYSFNKLSYDNFLPDTDDRELLARAQQATDFANGRGPNPFTGLSSEQLSLITYDEGGDFTVNERRAARLELAGRRSEWSVYITRKMEGERQRTGGIEQGIREIIEYYRALPAMEEAQILGNWEMDYRMMLSRYREEGEAFDMSLIDLIAKQWKTEETSSSMPFDPTSDATGKGGNKG</sequence>
<protein>
    <submittedName>
        <fullName evidence="2">Uncharacterized protein</fullName>
    </submittedName>
</protein>